<dbReference type="Proteomes" id="UP000729913">
    <property type="component" value="Unassembled WGS sequence"/>
</dbReference>
<comment type="caution">
    <text evidence="2">The sequence shown here is derived from an EMBL/GenBank/DDBJ whole genome shotgun (WGS) entry which is preliminary data.</text>
</comment>
<organism evidence="2 3">
    <name type="scientific">Cotesia typhae</name>
    <dbReference type="NCBI Taxonomy" id="2053667"/>
    <lineage>
        <taxon>Eukaryota</taxon>
        <taxon>Metazoa</taxon>
        <taxon>Ecdysozoa</taxon>
        <taxon>Arthropoda</taxon>
        <taxon>Hexapoda</taxon>
        <taxon>Insecta</taxon>
        <taxon>Pterygota</taxon>
        <taxon>Neoptera</taxon>
        <taxon>Endopterygota</taxon>
        <taxon>Hymenoptera</taxon>
        <taxon>Apocrita</taxon>
        <taxon>Ichneumonoidea</taxon>
        <taxon>Braconidae</taxon>
        <taxon>Microgastrinae</taxon>
        <taxon>Cotesia</taxon>
    </lineage>
</organism>
<reference evidence="2" key="2">
    <citation type="submission" date="2021-04" db="EMBL/GenBank/DDBJ databases">
        <title>Genome-wide patterns of bracovirus chromosomal integration into multiple host tissues during parasitism.</title>
        <authorList>
            <person name="Chebbi M.A.C."/>
        </authorList>
    </citation>
    <scope>NUCLEOTIDE SEQUENCE</scope>
    <source>
        <tissue evidence="2">Whole body</tissue>
    </source>
</reference>
<sequence length="174" mass="20115">MNEQGEQLFKLSEIVDQRWNRRIASSIAKPDFIPFCTVAGVNEYNNASEEDRTQLRNYISAFRGGRSVMDNVRYILKNNLLIMKELLITYNYFEPSKGKPNTLAGSTFDRDFLTALRVMYPTLSVQQYHEALKSALKAANSRKRVKSKSTSEPSRKRKKSMEFTEDFYSNSSKN</sequence>
<accession>A0A8J5UW91</accession>
<feature type="region of interest" description="Disordered" evidence="1">
    <location>
        <begin position="139"/>
        <end position="174"/>
    </location>
</feature>
<proteinExistence type="predicted"/>
<dbReference type="OrthoDB" id="10422859at2759"/>
<gene>
    <name evidence="2" type="ORF">G9C98_000936</name>
</gene>
<reference evidence="2" key="1">
    <citation type="submission" date="2020-03" db="EMBL/GenBank/DDBJ databases">
        <authorList>
            <person name="Chebbi M.A."/>
            <person name="Drezen J.M."/>
        </authorList>
    </citation>
    <scope>NUCLEOTIDE SEQUENCE</scope>
    <source>
        <tissue evidence="2">Whole body</tissue>
    </source>
</reference>
<evidence type="ECO:0000313" key="3">
    <source>
        <dbReference type="Proteomes" id="UP000729913"/>
    </source>
</evidence>
<dbReference type="AlphaFoldDB" id="A0A8J5UW91"/>
<dbReference type="EMBL" id="JAAOIC020000023">
    <property type="protein sequence ID" value="KAG8040365.1"/>
    <property type="molecule type" value="Genomic_DNA"/>
</dbReference>
<name>A0A8J5UW91_9HYME</name>
<keyword evidence="3" id="KW-1185">Reference proteome</keyword>
<evidence type="ECO:0000256" key="1">
    <source>
        <dbReference type="SAM" id="MobiDB-lite"/>
    </source>
</evidence>
<evidence type="ECO:0000313" key="2">
    <source>
        <dbReference type="EMBL" id="KAG8040365.1"/>
    </source>
</evidence>
<protein>
    <submittedName>
        <fullName evidence="2">Uncharacterized protein</fullName>
    </submittedName>
</protein>